<dbReference type="RefSeq" id="WP_185273919.1">
    <property type="nucleotide sequence ID" value="NZ_CP055156.1"/>
</dbReference>
<dbReference type="EMBL" id="CP055156">
    <property type="protein sequence ID" value="QNF33072.1"/>
    <property type="molecule type" value="Genomic_DNA"/>
</dbReference>
<proteinExistence type="predicted"/>
<accession>A0A7G7G7D8</accession>
<evidence type="ECO:0000313" key="2">
    <source>
        <dbReference type="Proteomes" id="UP000515237"/>
    </source>
</evidence>
<gene>
    <name evidence="1" type="ORF">HUW51_10145</name>
</gene>
<evidence type="ECO:0008006" key="3">
    <source>
        <dbReference type="Google" id="ProtNLM"/>
    </source>
</evidence>
<sequence length="108" mass="12156">MTPNDLLTVGDLNTLKTEIRGMLDELKPSLANAKDRYLNIQEIVEFTGHSDKTVRRWIKEGKKDRFGKVFKLEAEEFSPSNYRVLRSTLIAFGKIKGCIPAGPEGSSK</sequence>
<evidence type="ECO:0000313" key="1">
    <source>
        <dbReference type="EMBL" id="QNF33072.1"/>
    </source>
</evidence>
<dbReference type="Proteomes" id="UP000515237">
    <property type="component" value="Chromosome"/>
</dbReference>
<dbReference type="AlphaFoldDB" id="A0A7G7G7D8"/>
<organism evidence="1 2">
    <name type="scientific">Adhaeribacter swui</name>
    <dbReference type="NCBI Taxonomy" id="2086471"/>
    <lineage>
        <taxon>Bacteria</taxon>
        <taxon>Pseudomonadati</taxon>
        <taxon>Bacteroidota</taxon>
        <taxon>Cytophagia</taxon>
        <taxon>Cytophagales</taxon>
        <taxon>Hymenobacteraceae</taxon>
        <taxon>Adhaeribacter</taxon>
    </lineage>
</organism>
<dbReference type="KEGG" id="aswu:HUW51_10145"/>
<keyword evidence="2" id="KW-1185">Reference proteome</keyword>
<reference evidence="1 2" key="1">
    <citation type="journal article" date="2018" name="Int. J. Syst. Evol. Microbiol.">
        <title>Adhaeribacter swui sp. nov., isolated from wet mud.</title>
        <authorList>
            <person name="Kim D.U."/>
            <person name="Kim K.W."/>
            <person name="Kang M.S."/>
            <person name="Kim J.Y."/>
            <person name="Jang J.H."/>
            <person name="Kim M.K."/>
        </authorList>
    </citation>
    <scope>NUCLEOTIDE SEQUENCE [LARGE SCALE GENOMIC DNA]</scope>
    <source>
        <strain evidence="1 2">KCTC 52873</strain>
    </source>
</reference>
<protein>
    <recommendedName>
        <fullName evidence="3">Helix-turn-helix domain-containing protein</fullName>
    </recommendedName>
</protein>
<name>A0A7G7G7D8_9BACT</name>